<name>A0A420ZCK8_UNCK3</name>
<dbReference type="Proteomes" id="UP000281261">
    <property type="component" value="Unassembled WGS sequence"/>
</dbReference>
<dbReference type="AlphaFoldDB" id="A0A420ZCK8"/>
<reference evidence="2 3" key="1">
    <citation type="submission" date="2018-06" db="EMBL/GenBank/DDBJ databases">
        <title>Extensive metabolic versatility and redundancy in microbially diverse, dynamic hydrothermal sediments.</title>
        <authorList>
            <person name="Dombrowski N."/>
            <person name="Teske A."/>
            <person name="Baker B.J."/>
        </authorList>
    </citation>
    <scope>NUCLEOTIDE SEQUENCE [LARGE SCALE GENOMIC DNA]</scope>
    <source>
        <strain evidence="2">B79_G16</strain>
    </source>
</reference>
<proteinExistence type="predicted"/>
<protein>
    <submittedName>
        <fullName evidence="2">Uncharacterized protein</fullName>
    </submittedName>
</protein>
<accession>A0A420ZCK8</accession>
<feature type="compositionally biased region" description="Basic and acidic residues" evidence="1">
    <location>
        <begin position="134"/>
        <end position="151"/>
    </location>
</feature>
<comment type="caution">
    <text evidence="2">The sequence shown here is derived from an EMBL/GenBank/DDBJ whole genome shotgun (WGS) entry which is preliminary data.</text>
</comment>
<evidence type="ECO:0000313" key="2">
    <source>
        <dbReference type="EMBL" id="RLC37163.1"/>
    </source>
</evidence>
<evidence type="ECO:0000256" key="1">
    <source>
        <dbReference type="SAM" id="MobiDB-lite"/>
    </source>
</evidence>
<feature type="region of interest" description="Disordered" evidence="1">
    <location>
        <begin position="127"/>
        <end position="151"/>
    </location>
</feature>
<organism evidence="2 3">
    <name type="scientific">candidate division Kazan bacterium</name>
    <dbReference type="NCBI Taxonomy" id="2202143"/>
    <lineage>
        <taxon>Bacteria</taxon>
        <taxon>Bacteria division Kazan-3B-28</taxon>
    </lineage>
</organism>
<gene>
    <name evidence="2" type="ORF">DRH29_02800</name>
</gene>
<dbReference type="EMBL" id="QMNG01000010">
    <property type="protein sequence ID" value="RLC37163.1"/>
    <property type="molecule type" value="Genomic_DNA"/>
</dbReference>
<sequence length="151" mass="16601">MARRNTEKKGVEKKAPVAKNKNENKVKAIKVAFRQLSKLAEAPKALLALAAKASAITQSGVFKDTPRKVFTAHKGSEIEGKGRYWALSHDKAGTSLFLEASEGRFQELFTATGPGCVGRVFEHATNHANGRPVPRLEVRRKTGWEEKAMDD</sequence>
<evidence type="ECO:0000313" key="3">
    <source>
        <dbReference type="Proteomes" id="UP000281261"/>
    </source>
</evidence>